<dbReference type="InterPro" id="IPR013420">
    <property type="entry name" value="CRISPR-assoc_prot_Cas8b/Csh1_C"/>
</dbReference>
<sequence length="599" mass="70106">MISAIQELGKLVLEQESKEPLDVLIEPISETKYPFVLLIAIKNNTWEVEMEECEEGDSYKYLYRRGASNGSNFSPTAMVTDLEKTFDKKLMAWFDKIINQKTNFSEPDISYIQEIYTILHENRDEIFETLKTKISETPGRYVLTLKINGHYLKEDPTFVSLFSHLIQEKDSEVSAKDKVCSVCDHQKDFVMAGSPAFKFYTNDKPGFISGGFDKELAWRNFPVCMDCNLYLQEGKRFLENRLKFRFYGLEYYLIPEFLFGEENTRDEVIEILKSGNKYKTLHSQQQIGNSLADEEDILDILQEAEDDVLFHLLFLRKIQSAERILMVIEDVVPTRLRKIFEAKEQVEKRFPLQKGLTPYYRYHFGRIRVFFNKSDDNKRQSDLDKYFLEITSAVFRGQSIDIRFLTTFFMQEIRKHVASTSEREGDEVNTDKIFYVVRDALMNVLFFAELKILKTGEENFVPSKLFEDIFELYGPHLDRPEKKALFLLGALTQMLLKKQQIERNSQPFLKQLKGLKMIEKDFLGLLPKVQDKLQQYNAFDPKKKLLAEEISDFFLRAGTGWKLPVDEMNFCFVSGMNLVHHIENILYGNKHEHNEGEGK</sequence>
<dbReference type="NCBIfam" id="TIGR02556">
    <property type="entry name" value="cas_TM1802"/>
    <property type="match status" value="1"/>
</dbReference>
<dbReference type="Pfam" id="PF09484">
    <property type="entry name" value="Cas_TM1802"/>
    <property type="match status" value="1"/>
</dbReference>
<dbReference type="Proteomes" id="UP001459714">
    <property type="component" value="Unassembled WGS sequence"/>
</dbReference>
<comment type="caution">
    <text evidence="1">The sequence shown here is derived from an EMBL/GenBank/DDBJ whole genome shotgun (WGS) entry which is preliminary data.</text>
</comment>
<keyword evidence="2" id="KW-1185">Reference proteome</keyword>
<dbReference type="RefSeq" id="WP_342020578.1">
    <property type="nucleotide sequence ID" value="NZ_JBBYAK010000001.1"/>
</dbReference>
<dbReference type="InterPro" id="IPR013389">
    <property type="entry name" value="CRISPR-assoc_prot_Cas8b"/>
</dbReference>
<evidence type="ECO:0000313" key="2">
    <source>
        <dbReference type="Proteomes" id="UP001459714"/>
    </source>
</evidence>
<accession>A0ABU9K0E9</accession>
<gene>
    <name evidence="1" type="ORF">NST17_15740</name>
</gene>
<proteinExistence type="predicted"/>
<organism evidence="1 2">
    <name type="scientific">Caldifermentibacillus hisashii</name>
    <dbReference type="NCBI Taxonomy" id="996558"/>
    <lineage>
        <taxon>Bacteria</taxon>
        <taxon>Bacillati</taxon>
        <taxon>Bacillota</taxon>
        <taxon>Bacilli</taxon>
        <taxon>Bacillales</taxon>
        <taxon>Bacillaceae</taxon>
        <taxon>Caldifermentibacillus</taxon>
    </lineage>
</organism>
<protein>
    <submittedName>
        <fullName evidence="1">TIGR02556 family CRISPR-associated protein</fullName>
    </submittedName>
</protein>
<name>A0ABU9K0E9_9BACI</name>
<dbReference type="NCBIfam" id="TIGR02591">
    <property type="entry name" value="cas_Csh1"/>
    <property type="match status" value="1"/>
</dbReference>
<reference evidence="1 2" key="1">
    <citation type="submission" date="2024-03" db="EMBL/GenBank/DDBJ databases">
        <title>Bacilli Hybrid Assemblies.</title>
        <authorList>
            <person name="Kovac J."/>
        </authorList>
    </citation>
    <scope>NUCLEOTIDE SEQUENCE [LARGE SCALE GENOMIC DNA]</scope>
    <source>
        <strain evidence="1 2">FSL M8-0022</strain>
    </source>
</reference>
<evidence type="ECO:0000313" key="1">
    <source>
        <dbReference type="EMBL" id="MEL3958614.1"/>
    </source>
</evidence>
<dbReference type="EMBL" id="JBBYAK010000001">
    <property type="protein sequence ID" value="MEL3958614.1"/>
    <property type="molecule type" value="Genomic_DNA"/>
</dbReference>